<dbReference type="GO" id="GO:0061631">
    <property type="term" value="F:ubiquitin conjugating enzyme activity"/>
    <property type="evidence" value="ECO:0007669"/>
    <property type="project" value="TreeGrafter"/>
</dbReference>
<feature type="domain" description="UBC core" evidence="4">
    <location>
        <begin position="729"/>
        <end position="890"/>
    </location>
</feature>
<dbReference type="SUPFAM" id="SSF54495">
    <property type="entry name" value="UBC-like"/>
    <property type="match status" value="1"/>
</dbReference>
<dbReference type="Pfam" id="PF00179">
    <property type="entry name" value="UQ_con"/>
    <property type="match status" value="1"/>
</dbReference>
<organism evidence="5 6">
    <name type="scientific">Acaromyces ingoldii</name>
    <dbReference type="NCBI Taxonomy" id="215250"/>
    <lineage>
        <taxon>Eukaryota</taxon>
        <taxon>Fungi</taxon>
        <taxon>Dikarya</taxon>
        <taxon>Basidiomycota</taxon>
        <taxon>Ustilaginomycotina</taxon>
        <taxon>Exobasidiomycetes</taxon>
        <taxon>Exobasidiales</taxon>
        <taxon>Cryptobasidiaceae</taxon>
        <taxon>Acaromyces</taxon>
    </lineage>
</organism>
<accession>A0A316YLS1</accession>
<dbReference type="Gene3D" id="3.10.110.10">
    <property type="entry name" value="Ubiquitin Conjugating Enzyme"/>
    <property type="match status" value="1"/>
</dbReference>
<dbReference type="OrthoDB" id="47801at2759"/>
<dbReference type="CDD" id="cd23810">
    <property type="entry name" value="UBCc_BIRC6"/>
    <property type="match status" value="1"/>
</dbReference>
<dbReference type="GeneID" id="37043569"/>
<gene>
    <name evidence="5" type="ORF">FA10DRAFT_266816</name>
</gene>
<dbReference type="SMART" id="SM00212">
    <property type="entry name" value="UBCc"/>
    <property type="match status" value="1"/>
</dbReference>
<reference evidence="5" key="1">
    <citation type="journal article" date="2018" name="Mol. Biol. Evol.">
        <title>Broad Genomic Sampling Reveals a Smut Pathogenic Ancestry of the Fungal Clade Ustilaginomycotina.</title>
        <authorList>
            <person name="Kijpornyongpan T."/>
            <person name="Mondo S.J."/>
            <person name="Barry K."/>
            <person name="Sandor L."/>
            <person name="Lee J."/>
            <person name="Lipzen A."/>
            <person name="Pangilinan J."/>
            <person name="LaButti K."/>
            <person name="Hainaut M."/>
            <person name="Henrissat B."/>
            <person name="Grigoriev I.V."/>
            <person name="Spatafora J.W."/>
            <person name="Aime M.C."/>
        </authorList>
    </citation>
    <scope>NUCLEOTIDE SEQUENCE [LARGE SCALE GENOMIC DNA]</scope>
    <source>
        <strain evidence="5">MCA 4198</strain>
    </source>
</reference>
<evidence type="ECO:0000256" key="1">
    <source>
        <dbReference type="ARBA" id="ARBA00022679"/>
    </source>
</evidence>
<keyword evidence="2" id="KW-0833">Ubl conjugation pathway</keyword>
<evidence type="ECO:0000313" key="6">
    <source>
        <dbReference type="Proteomes" id="UP000245768"/>
    </source>
</evidence>
<keyword evidence="1" id="KW-0808">Transferase</keyword>
<dbReference type="EMBL" id="KZ819636">
    <property type="protein sequence ID" value="PWN90327.1"/>
    <property type="molecule type" value="Genomic_DNA"/>
</dbReference>
<evidence type="ECO:0000259" key="4">
    <source>
        <dbReference type="PROSITE" id="PS50127"/>
    </source>
</evidence>
<name>A0A316YLS1_9BASI</name>
<sequence>MSAANVATLVEMGATLRQARAALAKHKTIMEAADAVFRGDFDGPALAAHVDNGDHEEEDDDCVVTGVKRTATQSLVIDDDEEADEDAFEEADVDIVSISSDTVDQDADPYLGLSMRKDREELVIEVLEKPAEFFVELKDEGSDQCGSKVCAKEITQGEWLRGCPEGAEQSFLFGLYNDVTKSPFPCPKCGQVNERKPKDLFVMLPTVESYLVYLKQAIVRQCAGCSASLCLACGDEVCESSKSEKGKSILVQDDGAKEAGPPSRLLHCPEVQAIILGAGLAHFGDLFDEPKEKIVRSHDEGQKGNPKKKLKTSTDVPTVTSEPAGSDSQPHWDPAKKSLLDGKGHSEFSLLDEIPSPASSTPAWKSKNIPVDKDKPGKGTGYGGYDVKESTSWLEAHSKKVKEFDSRVCHGLGALRPFLPNLSRDPTRKSDHLPHVASIAQLRRRFLPIASRLMSSESLSDMCERHELYKELVEGWFKLFAAHESLAALLAQPIMLPSTIEVVKKPNFKERHVTYMCSRGPRELAQSVVIQCEGFLRGMELLKRNEAERISKLPPVEPQAKEIPKPKKSSSSFLSLRSPVPVLGIRVLQPQVSTSSSTNSVKALDDESQRMVDFAKSFCSYVGIIDSRLRKTKGNVFVDRLIGIAEAEFGPECAHRDQFGKMAAKNCDDSDRKTANEKAIAAYERWARSERYADCDMTITTRSASSSAPKFAHAFDRDIKLVNAADNSKRGVTIAKELGGLRGSLPSSWHGSIFLRVDESRLDVLKACIVGPKGSPYEDGLFMFDIFMPAEYNNVSPLVSLRTTAGGKVRHNPNLYADGKVCLSLLGTWTGPGWVSGQSTLLQVLLSIQSLVMGVEEPALNEPGWSSMAGQPFSTAYSKNCRRQTVAVAMLDHLKSPEALWKDVIEGHFRLKGQALFTLLDIWLGEDDGHATVSDGGHYYHLNSEERSQTTKKGKDDFAKNVEQVKVLVGKLQEEKKT</sequence>
<dbReference type="InParanoid" id="A0A316YLS1"/>
<dbReference type="STRING" id="215250.A0A316YLS1"/>
<dbReference type="Proteomes" id="UP000245768">
    <property type="component" value="Unassembled WGS sequence"/>
</dbReference>
<feature type="region of interest" description="Disordered" evidence="3">
    <location>
        <begin position="353"/>
        <end position="383"/>
    </location>
</feature>
<dbReference type="InterPro" id="IPR016135">
    <property type="entry name" value="UBQ-conjugating_enzyme/RWD"/>
</dbReference>
<dbReference type="PANTHER" id="PTHR46116">
    <property type="entry name" value="(E3-INDEPENDENT) E2 UBIQUITIN-CONJUGATING ENZYME"/>
    <property type="match status" value="1"/>
</dbReference>
<protein>
    <recommendedName>
        <fullName evidence="4">UBC core domain-containing protein</fullName>
    </recommendedName>
</protein>
<feature type="compositionally biased region" description="Polar residues" evidence="3">
    <location>
        <begin position="313"/>
        <end position="329"/>
    </location>
</feature>
<dbReference type="PANTHER" id="PTHR46116:SF15">
    <property type="entry name" value="(E3-INDEPENDENT) E2 UBIQUITIN-CONJUGATING ENZYME"/>
    <property type="match status" value="1"/>
</dbReference>
<keyword evidence="6" id="KW-1185">Reference proteome</keyword>
<feature type="region of interest" description="Disordered" evidence="3">
    <location>
        <begin position="297"/>
        <end position="339"/>
    </location>
</feature>
<evidence type="ECO:0000256" key="2">
    <source>
        <dbReference type="ARBA" id="ARBA00022786"/>
    </source>
</evidence>
<dbReference type="AlphaFoldDB" id="A0A316YLS1"/>
<proteinExistence type="predicted"/>
<dbReference type="RefSeq" id="XP_025377525.1">
    <property type="nucleotide sequence ID" value="XM_025521653.1"/>
</dbReference>
<evidence type="ECO:0000313" key="5">
    <source>
        <dbReference type="EMBL" id="PWN90327.1"/>
    </source>
</evidence>
<dbReference type="InterPro" id="IPR000608">
    <property type="entry name" value="UBC"/>
</dbReference>
<evidence type="ECO:0000256" key="3">
    <source>
        <dbReference type="SAM" id="MobiDB-lite"/>
    </source>
</evidence>
<dbReference type="PROSITE" id="PS50127">
    <property type="entry name" value="UBC_2"/>
    <property type="match status" value="1"/>
</dbReference>